<dbReference type="EMBL" id="RQZG01000002">
    <property type="protein sequence ID" value="RRD06657.1"/>
    <property type="molecule type" value="Genomic_DNA"/>
</dbReference>
<dbReference type="OrthoDB" id="3333873at2"/>
<comment type="caution">
    <text evidence="3">The sequence shown here is derived from an EMBL/GenBank/DDBJ whole genome shotgun (WGS) entry which is preliminary data.</text>
</comment>
<dbReference type="SMART" id="SM00710">
    <property type="entry name" value="PbH1"/>
    <property type="match status" value="6"/>
</dbReference>
<sequence>MPSSGNTFHVSTEGRDEDPGTSVARPWATIPRVLQAIERGEVVRGDTVLFHAGHRFHGQFSDLGSLQGEGRITFGAYGRGERPRIVGYKVLDRPDAWRALGRNRWRIQLDDPGTHTGNRSTTDVNVGLLRVNGEFLTGRRMSPDELIHDWDWCCDLGEGTLTVHSQDNPSRRGEVLAAVDGRLFQAVSDMTIEGLDLVGCGGHGVQVLDARGVRVRGNRIREIGGSELLTFPVPGTRYGNGVEMWINSHDVLVEGNVIQDVYDVAVTLQGEQVVETTKDEPVLRHGWSDVHVRDNRITRCSQSFEIWSRGQAVRDEHGALLRELRHDGEGAGYVDCTFTGNHCTDAGVGWGYRARPDKEAGGVHLLSYSEELPMGLTITGNRFHDAVNAYIYRNDDQPTGLVIDDNEIRLRAGQRIQQQHGRPERLAEHASWSASTGFDRGSTWVEG</sequence>
<feature type="compositionally biased region" description="Polar residues" evidence="1">
    <location>
        <begin position="1"/>
        <end position="10"/>
    </location>
</feature>
<protein>
    <recommendedName>
        <fullName evidence="2">Right handed beta helix domain-containing protein</fullName>
    </recommendedName>
</protein>
<dbReference type="InterPro" id="IPR011050">
    <property type="entry name" value="Pectin_lyase_fold/virulence"/>
</dbReference>
<evidence type="ECO:0000256" key="1">
    <source>
        <dbReference type="SAM" id="MobiDB-lite"/>
    </source>
</evidence>
<feature type="region of interest" description="Disordered" evidence="1">
    <location>
        <begin position="1"/>
        <end position="24"/>
    </location>
</feature>
<dbReference type="InterPro" id="IPR039448">
    <property type="entry name" value="Beta_helix"/>
</dbReference>
<dbReference type="RefSeq" id="WP_124842876.1">
    <property type="nucleotide sequence ID" value="NZ_RQZG01000002.1"/>
</dbReference>
<dbReference type="InterPro" id="IPR006626">
    <property type="entry name" value="PbH1"/>
</dbReference>
<evidence type="ECO:0000259" key="2">
    <source>
        <dbReference type="Pfam" id="PF13229"/>
    </source>
</evidence>
<gene>
    <name evidence="3" type="ORF">EII34_03260</name>
</gene>
<dbReference type="AlphaFoldDB" id="A0A3P1TB47"/>
<dbReference type="Proteomes" id="UP000280819">
    <property type="component" value="Unassembled WGS sequence"/>
</dbReference>
<dbReference type="Pfam" id="PF13229">
    <property type="entry name" value="Beta_helix"/>
    <property type="match status" value="1"/>
</dbReference>
<proteinExistence type="predicted"/>
<accession>A0A3P1TB47</accession>
<feature type="domain" description="Right handed beta helix" evidence="2">
    <location>
        <begin position="187"/>
        <end position="318"/>
    </location>
</feature>
<dbReference type="Gene3D" id="2.160.20.10">
    <property type="entry name" value="Single-stranded right-handed beta-helix, Pectin lyase-like"/>
    <property type="match status" value="2"/>
</dbReference>
<reference evidence="3 4" key="1">
    <citation type="submission" date="2018-11" db="EMBL/GenBank/DDBJ databases">
        <title>Genomes From Bacteria Associated with the Canine Oral Cavity: a Test Case for Automated Genome-Based Taxonomic Assignment.</title>
        <authorList>
            <person name="Coil D.A."/>
            <person name="Jospin G."/>
            <person name="Darling A.E."/>
            <person name="Wallis C."/>
            <person name="Davis I.J."/>
            <person name="Harris S."/>
            <person name="Eisen J.A."/>
            <person name="Holcombe L.J."/>
            <person name="O'Flynn C."/>
        </authorList>
    </citation>
    <scope>NUCLEOTIDE SEQUENCE [LARGE SCALE GENOMIC DNA]</scope>
    <source>
        <strain evidence="3 4">OH887_COT-365</strain>
    </source>
</reference>
<dbReference type="SUPFAM" id="SSF51126">
    <property type="entry name" value="Pectin lyase-like"/>
    <property type="match status" value="1"/>
</dbReference>
<feature type="region of interest" description="Disordered" evidence="1">
    <location>
        <begin position="416"/>
        <end position="447"/>
    </location>
</feature>
<evidence type="ECO:0000313" key="4">
    <source>
        <dbReference type="Proteomes" id="UP000280819"/>
    </source>
</evidence>
<organism evidence="3 4">
    <name type="scientific">Arachnia propionica</name>
    <dbReference type="NCBI Taxonomy" id="1750"/>
    <lineage>
        <taxon>Bacteria</taxon>
        <taxon>Bacillati</taxon>
        <taxon>Actinomycetota</taxon>
        <taxon>Actinomycetes</taxon>
        <taxon>Propionibacteriales</taxon>
        <taxon>Propionibacteriaceae</taxon>
        <taxon>Arachnia</taxon>
    </lineage>
</organism>
<evidence type="ECO:0000313" key="3">
    <source>
        <dbReference type="EMBL" id="RRD06657.1"/>
    </source>
</evidence>
<name>A0A3P1TB47_9ACTN</name>
<dbReference type="InterPro" id="IPR012334">
    <property type="entry name" value="Pectin_lyas_fold"/>
</dbReference>